<proteinExistence type="predicted"/>
<evidence type="ECO:0000256" key="1">
    <source>
        <dbReference type="ARBA" id="ARBA00004141"/>
    </source>
</evidence>
<keyword evidence="7" id="KW-0413">Isomerase</keyword>
<evidence type="ECO:0000313" key="11">
    <source>
        <dbReference type="Proteomes" id="UP000004095"/>
    </source>
</evidence>
<name>A1ZX58_MICM2</name>
<keyword evidence="5 8" id="KW-1133">Transmembrane helix</keyword>
<feature type="transmembrane region" description="Helical" evidence="8">
    <location>
        <begin position="78"/>
        <end position="95"/>
    </location>
</feature>
<sequence length="230" mass="27292">MHYLYLLINLLSILVPFIKSFDPRVDFYKKWKYLFPAIAIVGTFFIVWDIIFTYWGVWGFNDRYLSGIHIVNLPLGEWLFFVVIPYCCIFVYEVLKYYIPQDILGKYARSITIVLIVGLSLVGVSTAWRWYTSLTFLFTVAFLLYHLLVLKVDYLGRFYLAMMVWLIPFFIVNGILTGSFIDEQVVWYNNVENLSIRMFTIPVEDTFYGMLLILMNTTIYEHLKQRDEGF</sequence>
<comment type="caution">
    <text evidence="10">The sequence shown here is derived from an EMBL/GenBank/DDBJ whole genome shotgun (WGS) entry which is preliminary data.</text>
</comment>
<dbReference type="InterPro" id="IPR017825">
    <property type="entry name" value="Lycopene_cyclase_dom"/>
</dbReference>
<keyword evidence="6 8" id="KW-0472">Membrane</keyword>
<keyword evidence="3 8" id="KW-0812">Transmembrane</keyword>
<dbReference type="eggNOG" id="ENOG502ZZTD">
    <property type="taxonomic scope" value="Bacteria"/>
</dbReference>
<evidence type="ECO:0000256" key="8">
    <source>
        <dbReference type="SAM" id="Phobius"/>
    </source>
</evidence>
<evidence type="ECO:0000256" key="3">
    <source>
        <dbReference type="ARBA" id="ARBA00022692"/>
    </source>
</evidence>
<dbReference type="NCBIfam" id="TIGR03462">
    <property type="entry name" value="CarR_dom_SF"/>
    <property type="match status" value="1"/>
</dbReference>
<feature type="transmembrane region" description="Helical" evidence="8">
    <location>
        <begin position="6"/>
        <end position="21"/>
    </location>
</feature>
<accession>A1ZX58</accession>
<dbReference type="GO" id="GO:0016020">
    <property type="term" value="C:membrane"/>
    <property type="evidence" value="ECO:0007669"/>
    <property type="project" value="UniProtKB-SubCell"/>
</dbReference>
<comment type="pathway">
    <text evidence="2">Carotenoid biosynthesis.</text>
</comment>
<dbReference type="GO" id="GO:0016872">
    <property type="term" value="F:intramolecular lyase activity"/>
    <property type="evidence" value="ECO:0007669"/>
    <property type="project" value="InterPro"/>
</dbReference>
<organism evidence="10 11">
    <name type="scientific">Microscilla marina ATCC 23134</name>
    <dbReference type="NCBI Taxonomy" id="313606"/>
    <lineage>
        <taxon>Bacteria</taxon>
        <taxon>Pseudomonadati</taxon>
        <taxon>Bacteroidota</taxon>
        <taxon>Cytophagia</taxon>
        <taxon>Cytophagales</taxon>
        <taxon>Microscillaceae</taxon>
        <taxon>Microscilla</taxon>
    </lineage>
</organism>
<feature type="domain" description="Lycopene cyclase" evidence="9">
    <location>
        <begin position="129"/>
        <end position="223"/>
    </location>
</feature>
<keyword evidence="4" id="KW-0125">Carotenoid biosynthesis</keyword>
<feature type="transmembrane region" description="Helical" evidence="8">
    <location>
        <begin position="160"/>
        <end position="181"/>
    </location>
</feature>
<feature type="domain" description="Lycopene cyclase" evidence="9">
    <location>
        <begin position="2"/>
        <end position="95"/>
    </location>
</feature>
<dbReference type="Proteomes" id="UP000004095">
    <property type="component" value="Unassembled WGS sequence"/>
</dbReference>
<feature type="transmembrane region" description="Helical" evidence="8">
    <location>
        <begin position="130"/>
        <end position="148"/>
    </location>
</feature>
<comment type="subcellular location">
    <subcellularLocation>
        <location evidence="1">Membrane</location>
        <topology evidence="1">Multi-pass membrane protein</topology>
    </subcellularLocation>
</comment>
<evidence type="ECO:0000256" key="2">
    <source>
        <dbReference type="ARBA" id="ARBA00004829"/>
    </source>
</evidence>
<feature type="transmembrane region" description="Helical" evidence="8">
    <location>
        <begin position="33"/>
        <end position="58"/>
    </location>
</feature>
<evidence type="ECO:0000256" key="7">
    <source>
        <dbReference type="ARBA" id="ARBA00023235"/>
    </source>
</evidence>
<evidence type="ECO:0000256" key="5">
    <source>
        <dbReference type="ARBA" id="ARBA00022989"/>
    </source>
</evidence>
<keyword evidence="11" id="KW-1185">Reference proteome</keyword>
<dbReference type="AlphaFoldDB" id="A1ZX58"/>
<reference evidence="10 11" key="1">
    <citation type="submission" date="2007-01" db="EMBL/GenBank/DDBJ databases">
        <authorList>
            <person name="Haygood M."/>
            <person name="Podell S."/>
            <person name="Anderson C."/>
            <person name="Hopkinson B."/>
            <person name="Roe K."/>
            <person name="Barbeau K."/>
            <person name="Gaasterland T."/>
            <person name="Ferriera S."/>
            <person name="Johnson J."/>
            <person name="Kravitz S."/>
            <person name="Beeson K."/>
            <person name="Sutton G."/>
            <person name="Rogers Y.-H."/>
            <person name="Friedman R."/>
            <person name="Frazier M."/>
            <person name="Venter J.C."/>
        </authorList>
    </citation>
    <scope>NUCLEOTIDE SEQUENCE [LARGE SCALE GENOMIC DNA]</scope>
    <source>
        <strain evidence="10 11">ATCC 23134</strain>
    </source>
</reference>
<evidence type="ECO:0000256" key="4">
    <source>
        <dbReference type="ARBA" id="ARBA00022746"/>
    </source>
</evidence>
<evidence type="ECO:0000259" key="9">
    <source>
        <dbReference type="Pfam" id="PF18916"/>
    </source>
</evidence>
<dbReference type="GO" id="GO:0016117">
    <property type="term" value="P:carotenoid biosynthetic process"/>
    <property type="evidence" value="ECO:0007669"/>
    <property type="project" value="UniProtKB-KW"/>
</dbReference>
<dbReference type="Pfam" id="PF18916">
    <property type="entry name" value="Lycopene_cyc"/>
    <property type="match status" value="2"/>
</dbReference>
<dbReference type="EMBL" id="AAWS01000056">
    <property type="protein sequence ID" value="EAY25039.1"/>
    <property type="molecule type" value="Genomic_DNA"/>
</dbReference>
<evidence type="ECO:0000313" key="10">
    <source>
        <dbReference type="EMBL" id="EAY25039.1"/>
    </source>
</evidence>
<evidence type="ECO:0000256" key="6">
    <source>
        <dbReference type="ARBA" id="ARBA00023136"/>
    </source>
</evidence>
<dbReference type="RefSeq" id="WP_002703634.1">
    <property type="nucleotide sequence ID" value="NZ_AAWS01000056.1"/>
</dbReference>
<gene>
    <name evidence="10" type="ORF">M23134_07228</name>
</gene>
<dbReference type="GO" id="GO:0045436">
    <property type="term" value="F:lycopene beta cyclase activity"/>
    <property type="evidence" value="ECO:0007669"/>
    <property type="project" value="UniProtKB-ARBA"/>
</dbReference>
<protein>
    <submittedName>
        <fullName evidence="10">Membrane protein, putative</fullName>
    </submittedName>
</protein>
<feature type="transmembrane region" description="Helical" evidence="8">
    <location>
        <begin position="107"/>
        <end position="124"/>
    </location>
</feature>